<evidence type="ECO:0000259" key="3">
    <source>
        <dbReference type="PROSITE" id="PS51184"/>
    </source>
</evidence>
<dbReference type="Gene3D" id="3.30.390.10">
    <property type="entry name" value="Enolase-like, N-terminal domain"/>
    <property type="match status" value="1"/>
</dbReference>
<organism evidence="4 5">
    <name type="scientific">Stephania yunnanensis</name>
    <dbReference type="NCBI Taxonomy" id="152371"/>
    <lineage>
        <taxon>Eukaryota</taxon>
        <taxon>Viridiplantae</taxon>
        <taxon>Streptophyta</taxon>
        <taxon>Embryophyta</taxon>
        <taxon>Tracheophyta</taxon>
        <taxon>Spermatophyta</taxon>
        <taxon>Magnoliopsida</taxon>
        <taxon>Ranunculales</taxon>
        <taxon>Menispermaceae</taxon>
        <taxon>Menispermoideae</taxon>
        <taxon>Cissampelideae</taxon>
        <taxon>Stephania</taxon>
    </lineage>
</organism>
<keyword evidence="5" id="KW-1185">Reference proteome</keyword>
<proteinExistence type="predicted"/>
<dbReference type="GO" id="GO:0010468">
    <property type="term" value="P:regulation of gene expression"/>
    <property type="evidence" value="ECO:0007669"/>
    <property type="project" value="TreeGrafter"/>
</dbReference>
<gene>
    <name evidence="4" type="ORF">Syun_006448</name>
</gene>
<dbReference type="InterPro" id="IPR029017">
    <property type="entry name" value="Enolase-like_N"/>
</dbReference>
<dbReference type="EMBL" id="JBBNAF010000003">
    <property type="protein sequence ID" value="KAK9160107.1"/>
    <property type="molecule type" value="Genomic_DNA"/>
</dbReference>
<comment type="caution">
    <text evidence="4">The sequence shown here is derived from an EMBL/GenBank/DDBJ whole genome shotgun (WGS) entry which is preliminary data.</text>
</comment>
<keyword evidence="2" id="KW-0408">Iron</keyword>
<reference evidence="4 5" key="1">
    <citation type="submission" date="2024-01" db="EMBL/GenBank/DDBJ databases">
        <title>Genome assemblies of Stephania.</title>
        <authorList>
            <person name="Yang L."/>
        </authorList>
    </citation>
    <scope>NUCLEOTIDE SEQUENCE [LARGE SCALE GENOMIC DNA]</scope>
    <source>
        <strain evidence="4">YNDBR</strain>
        <tissue evidence="4">Leaf</tissue>
    </source>
</reference>
<dbReference type="GO" id="GO:0141052">
    <property type="term" value="F:histone H3 demethylase activity"/>
    <property type="evidence" value="ECO:0007669"/>
    <property type="project" value="UniProtKB-ARBA"/>
</dbReference>
<dbReference type="GO" id="GO:0005634">
    <property type="term" value="C:nucleus"/>
    <property type="evidence" value="ECO:0007669"/>
    <property type="project" value="TreeGrafter"/>
</dbReference>
<name>A0AAP0KWK1_9MAGN</name>
<dbReference type="InterPro" id="IPR003347">
    <property type="entry name" value="JmjC_dom"/>
</dbReference>
<dbReference type="Proteomes" id="UP001420932">
    <property type="component" value="Unassembled WGS sequence"/>
</dbReference>
<dbReference type="Pfam" id="PF02373">
    <property type="entry name" value="JmjC"/>
    <property type="match status" value="1"/>
</dbReference>
<evidence type="ECO:0000256" key="2">
    <source>
        <dbReference type="ARBA" id="ARBA00023004"/>
    </source>
</evidence>
<sequence length="272" mass="30414">MSSSSRTVTALLDGDWRASLGDLVLFEEIWKWGFGFGGFWRWCSELELLSAGARAFCSHRRISPRRRLLCLSGVFKSTTDIDFNNGLDTKVEKSRKQMKERKNRAKKIRGVKKLGANAILAVSLAVCKAGASMKKVPLYKGAPTNHVADFEHVDSFLRSTSNAVSRGEDGAFDILLGKTTMFPPNILLAHDVPVYKAVQKPGEFIVAFPRAYHAGFSHGFNCGEVVNFAIGDWFPMGVVASRRYALLNRVPLLPHEELLCKEAMLFFIRSYY</sequence>
<dbReference type="SMART" id="SM00558">
    <property type="entry name" value="JmjC"/>
    <property type="match status" value="1"/>
</dbReference>
<dbReference type="PROSITE" id="PS51184">
    <property type="entry name" value="JMJC"/>
    <property type="match status" value="1"/>
</dbReference>
<dbReference type="PANTHER" id="PTHR10694:SF33">
    <property type="entry name" value="LYSINE-SPECIFIC DEMETHYLASE 5"/>
    <property type="match status" value="1"/>
</dbReference>
<dbReference type="GO" id="GO:0046872">
    <property type="term" value="F:metal ion binding"/>
    <property type="evidence" value="ECO:0007669"/>
    <property type="project" value="UniProtKB-KW"/>
</dbReference>
<protein>
    <recommendedName>
        <fullName evidence="3">JmjC domain-containing protein</fullName>
    </recommendedName>
</protein>
<evidence type="ECO:0000313" key="4">
    <source>
        <dbReference type="EMBL" id="KAK9160107.1"/>
    </source>
</evidence>
<accession>A0AAP0KWK1</accession>
<dbReference type="Gene3D" id="2.60.120.650">
    <property type="entry name" value="Cupin"/>
    <property type="match status" value="1"/>
</dbReference>
<dbReference type="GO" id="GO:0000785">
    <property type="term" value="C:chromatin"/>
    <property type="evidence" value="ECO:0007669"/>
    <property type="project" value="TreeGrafter"/>
</dbReference>
<dbReference type="PANTHER" id="PTHR10694">
    <property type="entry name" value="LYSINE-SPECIFIC DEMETHYLASE"/>
    <property type="match status" value="1"/>
</dbReference>
<feature type="domain" description="JmjC" evidence="3">
    <location>
        <begin position="1"/>
        <end position="245"/>
    </location>
</feature>
<keyword evidence="1" id="KW-0479">Metal-binding</keyword>
<evidence type="ECO:0000256" key="1">
    <source>
        <dbReference type="ARBA" id="ARBA00022723"/>
    </source>
</evidence>
<dbReference type="SUPFAM" id="SSF54826">
    <property type="entry name" value="Enolase N-terminal domain-like"/>
    <property type="match status" value="1"/>
</dbReference>
<dbReference type="AlphaFoldDB" id="A0AAP0KWK1"/>
<evidence type="ECO:0000313" key="5">
    <source>
        <dbReference type="Proteomes" id="UP001420932"/>
    </source>
</evidence>
<dbReference type="SUPFAM" id="SSF51197">
    <property type="entry name" value="Clavaminate synthase-like"/>
    <property type="match status" value="1"/>
</dbReference>